<organism evidence="4 5">
    <name type="scientific">Granulicella mallensis</name>
    <dbReference type="NCBI Taxonomy" id="940614"/>
    <lineage>
        <taxon>Bacteria</taxon>
        <taxon>Pseudomonadati</taxon>
        <taxon>Acidobacteriota</taxon>
        <taxon>Terriglobia</taxon>
        <taxon>Terriglobales</taxon>
        <taxon>Acidobacteriaceae</taxon>
        <taxon>Granulicella</taxon>
    </lineage>
</organism>
<reference evidence="4 5" key="1">
    <citation type="submission" date="2020-08" db="EMBL/GenBank/DDBJ databases">
        <title>Genomic Encyclopedia of Type Strains, Phase IV (KMG-V): Genome sequencing to study the core and pangenomes of soil and plant-associated prokaryotes.</title>
        <authorList>
            <person name="Whitman W."/>
        </authorList>
    </citation>
    <scope>NUCLEOTIDE SEQUENCE [LARGE SCALE GENOMIC DNA]</scope>
    <source>
        <strain evidence="4 5">X5P3</strain>
    </source>
</reference>
<accession>A0A7W7ZU79</accession>
<dbReference type="EMBL" id="JACHIO010000024">
    <property type="protein sequence ID" value="MBB5066190.1"/>
    <property type="molecule type" value="Genomic_DNA"/>
</dbReference>
<evidence type="ECO:0000256" key="2">
    <source>
        <dbReference type="ARBA" id="ARBA00022573"/>
    </source>
</evidence>
<protein>
    <submittedName>
        <fullName evidence="4">Precorrin-6A/cobalt-precorrin-6A reductase</fullName>
        <ecNumber evidence="4">1.3.1.106</ecNumber>
        <ecNumber evidence="4">1.3.1.54</ecNumber>
    </submittedName>
</protein>
<dbReference type="NCBIfam" id="NF005968">
    <property type="entry name" value="PRK08057.1-2"/>
    <property type="match status" value="1"/>
</dbReference>
<dbReference type="AlphaFoldDB" id="A0A7W7ZU79"/>
<dbReference type="Pfam" id="PF02571">
    <property type="entry name" value="CbiJ"/>
    <property type="match status" value="1"/>
</dbReference>
<dbReference type="InterPro" id="IPR003723">
    <property type="entry name" value="Precorrin-6x_reduct"/>
</dbReference>
<dbReference type="PANTHER" id="PTHR36925:SF1">
    <property type="entry name" value="COBALT-PRECORRIN-6A REDUCTASE"/>
    <property type="match status" value="1"/>
</dbReference>
<keyword evidence="2" id="KW-0169">Cobalamin biosynthesis</keyword>
<dbReference type="EC" id="1.3.1.106" evidence="4"/>
<evidence type="ECO:0000313" key="5">
    <source>
        <dbReference type="Proteomes" id="UP000584867"/>
    </source>
</evidence>
<dbReference type="Proteomes" id="UP000584867">
    <property type="component" value="Unassembled WGS sequence"/>
</dbReference>
<proteinExistence type="predicted"/>
<keyword evidence="3 4" id="KW-0560">Oxidoreductase</keyword>
<dbReference type="RefSeq" id="WP_184259515.1">
    <property type="nucleotide sequence ID" value="NZ_JACHIO010000024.1"/>
</dbReference>
<evidence type="ECO:0000256" key="3">
    <source>
        <dbReference type="ARBA" id="ARBA00023002"/>
    </source>
</evidence>
<evidence type="ECO:0000313" key="4">
    <source>
        <dbReference type="EMBL" id="MBB5066190.1"/>
    </source>
</evidence>
<sequence>MQTLHDITSKDAPPRVLILGGTGEGAQLAARLAERTDFTVISSLAGRVGEPKLPQGLVRVGGFGGLDALASYLVKEEIKAVIDATHPFAAKISHNAAIACSRTGLPLIALRRPPWGKIDGDLWHEVDDFQSAASFVEAKKARVFLSIGRQEVGAFSECSDAWFLIRAIEMPGEGLPPYHEVILQRGPFELEDELHLLRKYSIDYLVSKNSGGSATYTKIEAARSLKIPVVMINRPLKPAVPCVGTVEEAIERLECLMPAASGASNYSEEC</sequence>
<dbReference type="PROSITE" id="PS51014">
    <property type="entry name" value="COBK_CBIJ"/>
    <property type="match status" value="1"/>
</dbReference>
<name>A0A7W7ZU79_9BACT</name>
<dbReference type="PANTHER" id="PTHR36925">
    <property type="entry name" value="COBALT-PRECORRIN-6A REDUCTASE"/>
    <property type="match status" value="1"/>
</dbReference>
<evidence type="ECO:0000256" key="1">
    <source>
        <dbReference type="ARBA" id="ARBA00004953"/>
    </source>
</evidence>
<dbReference type="EC" id="1.3.1.54" evidence="4"/>
<comment type="caution">
    <text evidence="4">The sequence shown here is derived from an EMBL/GenBank/DDBJ whole genome shotgun (WGS) entry which is preliminary data.</text>
</comment>
<comment type="pathway">
    <text evidence="1">Cofactor biosynthesis; adenosylcobalamin biosynthesis.</text>
</comment>
<dbReference type="NCBIfam" id="TIGR00715">
    <property type="entry name" value="precor6x_red"/>
    <property type="match status" value="1"/>
</dbReference>
<dbReference type="GO" id="GO:0016994">
    <property type="term" value="F:precorrin-6A reductase activity"/>
    <property type="evidence" value="ECO:0007669"/>
    <property type="project" value="UniProtKB-EC"/>
</dbReference>
<gene>
    <name evidence="4" type="ORF">HDF15_004564</name>
</gene>
<dbReference type="GO" id="GO:0009236">
    <property type="term" value="P:cobalamin biosynthetic process"/>
    <property type="evidence" value="ECO:0007669"/>
    <property type="project" value="UniProtKB-UniPathway"/>
</dbReference>
<dbReference type="UniPathway" id="UPA00148"/>